<dbReference type="PANTHER" id="PTHR23502:SF68">
    <property type="entry name" value="MULTIDRUG TRANSPORTER, PUTATIVE (AFU_ORTHOLOGUE AFUA_3G01120)-RELATED"/>
    <property type="match status" value="1"/>
</dbReference>
<keyword evidence="3 7" id="KW-0812">Transmembrane</keyword>
<dbReference type="Proteomes" id="UP000801428">
    <property type="component" value="Unassembled WGS sequence"/>
</dbReference>
<dbReference type="InterPro" id="IPR036259">
    <property type="entry name" value="MFS_trans_sf"/>
</dbReference>
<organism evidence="9 10">
    <name type="scientific">Curvularia kusanoi</name>
    <name type="common">Cochliobolus kusanoi</name>
    <dbReference type="NCBI Taxonomy" id="90978"/>
    <lineage>
        <taxon>Eukaryota</taxon>
        <taxon>Fungi</taxon>
        <taxon>Dikarya</taxon>
        <taxon>Ascomycota</taxon>
        <taxon>Pezizomycotina</taxon>
        <taxon>Dothideomycetes</taxon>
        <taxon>Pleosporomycetidae</taxon>
        <taxon>Pleosporales</taxon>
        <taxon>Pleosporineae</taxon>
        <taxon>Pleosporaceae</taxon>
        <taxon>Curvularia</taxon>
    </lineage>
</organism>
<protein>
    <recommendedName>
        <fullName evidence="8">Major facilitator superfamily (MFS) profile domain-containing protein</fullName>
    </recommendedName>
</protein>
<dbReference type="GO" id="GO:0016020">
    <property type="term" value="C:membrane"/>
    <property type="evidence" value="ECO:0007669"/>
    <property type="project" value="UniProtKB-SubCell"/>
</dbReference>
<gene>
    <name evidence="9" type="ORF">E8E13_000251</name>
</gene>
<evidence type="ECO:0000256" key="2">
    <source>
        <dbReference type="ARBA" id="ARBA00008335"/>
    </source>
</evidence>
<keyword evidence="4 7" id="KW-1133">Transmembrane helix</keyword>
<reference evidence="9" key="1">
    <citation type="submission" date="2019-04" db="EMBL/GenBank/DDBJ databases">
        <title>Sequencing of skin fungus with MAO and IRED activity.</title>
        <authorList>
            <person name="Marsaioli A.J."/>
            <person name="Bonatto J.M.C."/>
            <person name="Reis Junior O."/>
        </authorList>
    </citation>
    <scope>NUCLEOTIDE SEQUENCE</scope>
    <source>
        <strain evidence="9">30M1</strain>
    </source>
</reference>
<name>A0A9P4TD40_CURKU</name>
<feature type="transmembrane region" description="Helical" evidence="7">
    <location>
        <begin position="376"/>
        <end position="397"/>
    </location>
</feature>
<dbReference type="InterPro" id="IPR011701">
    <property type="entry name" value="MFS"/>
</dbReference>
<feature type="transmembrane region" description="Helical" evidence="7">
    <location>
        <begin position="193"/>
        <end position="216"/>
    </location>
</feature>
<feature type="transmembrane region" description="Helical" evidence="7">
    <location>
        <begin position="65"/>
        <end position="86"/>
    </location>
</feature>
<comment type="subcellular location">
    <subcellularLocation>
        <location evidence="1">Membrane</location>
        <topology evidence="1">Multi-pass membrane protein</topology>
    </subcellularLocation>
</comment>
<comment type="similarity">
    <text evidence="2">Belongs to the major facilitator superfamily.</text>
</comment>
<dbReference type="InterPro" id="IPR020846">
    <property type="entry name" value="MFS_dom"/>
</dbReference>
<feature type="transmembrane region" description="Helical" evidence="7">
    <location>
        <begin position="336"/>
        <end position="355"/>
    </location>
</feature>
<dbReference type="PANTHER" id="PTHR23502">
    <property type="entry name" value="MAJOR FACILITATOR SUPERFAMILY"/>
    <property type="match status" value="1"/>
</dbReference>
<dbReference type="CDD" id="cd17323">
    <property type="entry name" value="MFS_Tpo1_MDR_like"/>
    <property type="match status" value="1"/>
</dbReference>
<keyword evidence="5 7" id="KW-0472">Membrane</keyword>
<evidence type="ECO:0000259" key="8">
    <source>
        <dbReference type="PROSITE" id="PS50850"/>
    </source>
</evidence>
<dbReference type="OrthoDB" id="5296287at2759"/>
<evidence type="ECO:0000313" key="9">
    <source>
        <dbReference type="EMBL" id="KAF3001766.1"/>
    </source>
</evidence>
<feature type="transmembrane region" description="Helical" evidence="7">
    <location>
        <begin position="222"/>
        <end position="242"/>
    </location>
</feature>
<feature type="domain" description="Major facilitator superfamily (MFS) profile" evidence="8">
    <location>
        <begin position="67"/>
        <end position="507"/>
    </location>
</feature>
<dbReference type="Gene3D" id="1.20.1250.20">
    <property type="entry name" value="MFS general substrate transporter like domains"/>
    <property type="match status" value="1"/>
</dbReference>
<feature type="transmembrane region" description="Helical" evidence="7">
    <location>
        <begin position="106"/>
        <end position="126"/>
    </location>
</feature>
<sequence>MSQRHSAGSSELAATDSPTRSIEKAQVGTGLPAGNDLESAHTGIVDWDGPDDPENPQNWSATKKWLNIGSLAAITFFSPLASSVFAPGVPRVQNEFRDHNETKATFVVSIFLLGYVAGPLLLVPLADVFGRVSIYHAGNLLFIVFTIACAVSTNMDMLIGFRFLAGLVSCAPMTVGGGTVVDILPPQKRGFGIMVWNLPLVAGPVIGPVAGGFLVQAAGWRWLFWLVAISGGATALVAAIFMRESNPSVILKRKTKRLQKETGNPNLRSKLDQGLSPNQILTRAVIRPTKLLFLSPICGLFCLYNAFVYAIIYLFFTTFTFLFTEVYHFSEGMVGLSYIGSGIGMMSGMIFYGFTSDKLIQHLTKRNGLDRPKPEFRLPLTMFASPFIPVGLFLYGWTAQYHVHWAVPLLGTLLVGFGFTVVLSSIANYMIDTFTIHAASAMAAITISRSIFAATFPLFALHMYDTLDWGWGNSLLGFIAVAGCAIPPLFWFHGEALRLNPRFQLKF</sequence>
<evidence type="ECO:0000256" key="1">
    <source>
        <dbReference type="ARBA" id="ARBA00004141"/>
    </source>
</evidence>
<dbReference type="AlphaFoldDB" id="A0A9P4TD40"/>
<feature type="transmembrane region" description="Helical" evidence="7">
    <location>
        <begin position="159"/>
        <end position="181"/>
    </location>
</feature>
<evidence type="ECO:0000256" key="6">
    <source>
        <dbReference type="SAM" id="MobiDB-lite"/>
    </source>
</evidence>
<dbReference type="SUPFAM" id="SSF103473">
    <property type="entry name" value="MFS general substrate transporter"/>
    <property type="match status" value="1"/>
</dbReference>
<feature type="transmembrane region" description="Helical" evidence="7">
    <location>
        <begin position="291"/>
        <end position="316"/>
    </location>
</feature>
<feature type="transmembrane region" description="Helical" evidence="7">
    <location>
        <begin position="443"/>
        <end position="464"/>
    </location>
</feature>
<evidence type="ECO:0000256" key="4">
    <source>
        <dbReference type="ARBA" id="ARBA00022989"/>
    </source>
</evidence>
<feature type="transmembrane region" description="Helical" evidence="7">
    <location>
        <begin position="409"/>
        <end position="431"/>
    </location>
</feature>
<dbReference type="GO" id="GO:0022857">
    <property type="term" value="F:transmembrane transporter activity"/>
    <property type="evidence" value="ECO:0007669"/>
    <property type="project" value="InterPro"/>
</dbReference>
<feature type="region of interest" description="Disordered" evidence="6">
    <location>
        <begin position="1"/>
        <end position="37"/>
    </location>
</feature>
<evidence type="ECO:0000256" key="3">
    <source>
        <dbReference type="ARBA" id="ARBA00022692"/>
    </source>
</evidence>
<feature type="transmembrane region" description="Helical" evidence="7">
    <location>
        <begin position="133"/>
        <end position="153"/>
    </location>
</feature>
<evidence type="ECO:0000313" key="10">
    <source>
        <dbReference type="Proteomes" id="UP000801428"/>
    </source>
</evidence>
<proteinExistence type="inferred from homology"/>
<dbReference type="EMBL" id="SWKU01000012">
    <property type="protein sequence ID" value="KAF3001766.1"/>
    <property type="molecule type" value="Genomic_DNA"/>
</dbReference>
<dbReference type="FunFam" id="1.20.1250.20:FF:000011">
    <property type="entry name" value="MFS multidrug transporter, putative"/>
    <property type="match status" value="1"/>
</dbReference>
<evidence type="ECO:0000256" key="5">
    <source>
        <dbReference type="ARBA" id="ARBA00023136"/>
    </source>
</evidence>
<evidence type="ECO:0000256" key="7">
    <source>
        <dbReference type="SAM" id="Phobius"/>
    </source>
</evidence>
<keyword evidence="10" id="KW-1185">Reference proteome</keyword>
<feature type="transmembrane region" description="Helical" evidence="7">
    <location>
        <begin position="470"/>
        <end position="492"/>
    </location>
</feature>
<comment type="caution">
    <text evidence="9">The sequence shown here is derived from an EMBL/GenBank/DDBJ whole genome shotgun (WGS) entry which is preliminary data.</text>
</comment>
<dbReference type="PROSITE" id="PS50850">
    <property type="entry name" value="MFS"/>
    <property type="match status" value="1"/>
</dbReference>
<dbReference type="Pfam" id="PF07690">
    <property type="entry name" value="MFS_1"/>
    <property type="match status" value="1"/>
</dbReference>
<accession>A0A9P4TD40</accession>